<dbReference type="Pfam" id="PF01807">
    <property type="entry name" value="Zn_ribbon_DnaG"/>
    <property type="match status" value="1"/>
</dbReference>
<dbReference type="SMART" id="SM00400">
    <property type="entry name" value="ZnF_CHCC"/>
    <property type="match status" value="1"/>
</dbReference>
<proteinExistence type="predicted"/>
<dbReference type="EC" id="2.7.7.-" evidence="5"/>
<protein>
    <submittedName>
        <fullName evidence="5">DNA primase</fullName>
        <ecNumber evidence="5">2.7.7.-</ecNumber>
    </submittedName>
</protein>
<dbReference type="InterPro" id="IPR050219">
    <property type="entry name" value="DnaG_primase"/>
</dbReference>
<dbReference type="GO" id="GO:0005737">
    <property type="term" value="C:cytoplasm"/>
    <property type="evidence" value="ECO:0007669"/>
    <property type="project" value="TreeGrafter"/>
</dbReference>
<dbReference type="GO" id="GO:0003899">
    <property type="term" value="F:DNA-directed RNA polymerase activity"/>
    <property type="evidence" value="ECO:0007669"/>
    <property type="project" value="InterPro"/>
</dbReference>
<accession>A0A160VB07</accession>
<dbReference type="PANTHER" id="PTHR30313:SF2">
    <property type="entry name" value="DNA PRIMASE"/>
    <property type="match status" value="1"/>
</dbReference>
<dbReference type="PANTHER" id="PTHR30313">
    <property type="entry name" value="DNA PRIMASE"/>
    <property type="match status" value="1"/>
</dbReference>
<dbReference type="EMBL" id="FAXA01000369">
    <property type="protein sequence ID" value="CUV03188.1"/>
    <property type="molecule type" value="Genomic_DNA"/>
</dbReference>
<keyword evidence="2" id="KW-0863">Zinc-finger</keyword>
<name>A0A160VB07_9ZZZZ</name>
<dbReference type="GO" id="GO:0008270">
    <property type="term" value="F:zinc ion binding"/>
    <property type="evidence" value="ECO:0007669"/>
    <property type="project" value="UniProtKB-KW"/>
</dbReference>
<reference evidence="5" key="1">
    <citation type="submission" date="2015-10" db="EMBL/GenBank/DDBJ databases">
        <authorList>
            <person name="Gilbert D.G."/>
        </authorList>
    </citation>
    <scope>NUCLEOTIDE SEQUENCE</scope>
</reference>
<evidence type="ECO:0000256" key="2">
    <source>
        <dbReference type="ARBA" id="ARBA00022771"/>
    </source>
</evidence>
<keyword evidence="1" id="KW-0479">Metal-binding</keyword>
<keyword evidence="5" id="KW-0548">Nucleotidyltransferase</keyword>
<dbReference type="GO" id="GO:0003677">
    <property type="term" value="F:DNA binding"/>
    <property type="evidence" value="ECO:0007669"/>
    <property type="project" value="InterPro"/>
</dbReference>
<dbReference type="Gene3D" id="3.90.580.10">
    <property type="entry name" value="Zinc finger, CHC2-type domain"/>
    <property type="match status" value="1"/>
</dbReference>
<evidence type="ECO:0000259" key="4">
    <source>
        <dbReference type="SMART" id="SM00400"/>
    </source>
</evidence>
<sequence>MKKEHTLLTDELEGKLDIVEIISGYLPLRRKGPGYEGVCPFHQDDGASLNIYPENQTWLCSGTCAVSRRLDKLAPANRGDATSFVARIEGISFGDAVRKLAVRCGLAPRNEGADLGQDPTDAPVLRQTRKAMAAARKIPGLSGQTAPTLPYFPELEDPDLKTGHLAYKGRLARPGYPGANMWRRYATSAQPRPGLVIALHATLQGHCQLEYPDGERKILDSLGVHDAGDVIWTSNGQASAVIKDIITRTHSEVEVFGVSTRGFCLLNLPGVDELSWCWPREPFEAGGRSRPLYYQTGPGETDVGGILLESFSVGGKLLPEYLDISGVTVPVSPVERNARSHKDHIGQKSE</sequence>
<feature type="domain" description="Zinc finger CHC2-type" evidence="4">
    <location>
        <begin position="35"/>
        <end position="101"/>
    </location>
</feature>
<keyword evidence="5" id="KW-0808">Transferase</keyword>
<dbReference type="InterPro" id="IPR036977">
    <property type="entry name" value="DNA_primase_Znf_CHC2"/>
</dbReference>
<dbReference type="InterPro" id="IPR002694">
    <property type="entry name" value="Znf_CHC2"/>
</dbReference>
<organism evidence="5">
    <name type="scientific">hydrothermal vent metagenome</name>
    <dbReference type="NCBI Taxonomy" id="652676"/>
    <lineage>
        <taxon>unclassified sequences</taxon>
        <taxon>metagenomes</taxon>
        <taxon>ecological metagenomes</taxon>
    </lineage>
</organism>
<gene>
    <name evidence="5" type="ORF">MGWOODY_Clf912</name>
</gene>
<dbReference type="SUPFAM" id="SSF57783">
    <property type="entry name" value="Zinc beta-ribbon"/>
    <property type="match status" value="1"/>
</dbReference>
<evidence type="ECO:0000256" key="1">
    <source>
        <dbReference type="ARBA" id="ARBA00022723"/>
    </source>
</evidence>
<dbReference type="GO" id="GO:0006269">
    <property type="term" value="P:DNA replication, synthesis of primer"/>
    <property type="evidence" value="ECO:0007669"/>
    <property type="project" value="TreeGrafter"/>
</dbReference>
<dbReference type="AlphaFoldDB" id="A0A160VB07"/>
<evidence type="ECO:0000256" key="3">
    <source>
        <dbReference type="ARBA" id="ARBA00022833"/>
    </source>
</evidence>
<keyword evidence="3" id="KW-0862">Zinc</keyword>
<evidence type="ECO:0000313" key="5">
    <source>
        <dbReference type="EMBL" id="CUV03188.1"/>
    </source>
</evidence>